<keyword evidence="1" id="KW-1133">Transmembrane helix</keyword>
<keyword evidence="1" id="KW-0472">Membrane</keyword>
<dbReference type="Pfam" id="PF07963">
    <property type="entry name" value="N_methyl"/>
    <property type="match status" value="1"/>
</dbReference>
<feature type="transmembrane region" description="Helical" evidence="1">
    <location>
        <begin position="12"/>
        <end position="30"/>
    </location>
</feature>
<protein>
    <submittedName>
        <fullName evidence="2">Type II secretion system GspH family protein</fullName>
    </submittedName>
</protein>
<dbReference type="AlphaFoldDB" id="A0A9X3CBW3"/>
<dbReference type="RefSeq" id="WP_265686234.1">
    <property type="nucleotide sequence ID" value="NZ_JAKRRX010000004.1"/>
</dbReference>
<keyword evidence="1" id="KW-0812">Transmembrane</keyword>
<dbReference type="NCBIfam" id="TIGR02532">
    <property type="entry name" value="IV_pilin_GFxxxE"/>
    <property type="match status" value="1"/>
</dbReference>
<sequence>MRSSFYRAGFTLVELIVVILLVAIVSLYASSRYIGVSSVSAYAIQDQVISVIRQVQVNRMQSNVDSSEEHFELALQTNCLGSVEACSGTAAGRSDVVDSDNISFSSTPSTSVVTFDLLGNPENAASAGVSILISGGQSQASVCINEQGYVYAGACQ</sequence>
<evidence type="ECO:0000256" key="1">
    <source>
        <dbReference type="SAM" id="Phobius"/>
    </source>
</evidence>
<accession>A0A9X3CBW3</accession>
<organism evidence="2 3">
    <name type="scientific">Vibrio paucivorans</name>
    <dbReference type="NCBI Taxonomy" id="2829489"/>
    <lineage>
        <taxon>Bacteria</taxon>
        <taxon>Pseudomonadati</taxon>
        <taxon>Pseudomonadota</taxon>
        <taxon>Gammaproteobacteria</taxon>
        <taxon>Vibrionales</taxon>
        <taxon>Vibrionaceae</taxon>
        <taxon>Vibrio</taxon>
    </lineage>
</organism>
<reference evidence="2" key="1">
    <citation type="submission" date="2022-02" db="EMBL/GenBank/DDBJ databases">
        <title>Vibrio sp. nov., a new bacterium isolated from Bohai sea, China.</title>
        <authorList>
            <person name="Yuan Y."/>
        </authorList>
    </citation>
    <scope>NUCLEOTIDE SEQUENCE</scope>
    <source>
        <strain evidence="2">DBSS07</strain>
    </source>
</reference>
<gene>
    <name evidence="2" type="ORF">MD483_01240</name>
</gene>
<comment type="caution">
    <text evidence="2">The sequence shown here is derived from an EMBL/GenBank/DDBJ whole genome shotgun (WGS) entry which is preliminary data.</text>
</comment>
<dbReference type="SUPFAM" id="SSF54523">
    <property type="entry name" value="Pili subunits"/>
    <property type="match status" value="1"/>
</dbReference>
<evidence type="ECO:0000313" key="3">
    <source>
        <dbReference type="Proteomes" id="UP001155586"/>
    </source>
</evidence>
<keyword evidence="3" id="KW-1185">Reference proteome</keyword>
<name>A0A9X3CBW3_9VIBR</name>
<dbReference type="EMBL" id="JAKRRX010000004">
    <property type="protein sequence ID" value="MCW8332459.1"/>
    <property type="molecule type" value="Genomic_DNA"/>
</dbReference>
<proteinExistence type="predicted"/>
<dbReference type="InterPro" id="IPR045584">
    <property type="entry name" value="Pilin-like"/>
</dbReference>
<evidence type="ECO:0000313" key="2">
    <source>
        <dbReference type="EMBL" id="MCW8332459.1"/>
    </source>
</evidence>
<dbReference type="InterPro" id="IPR012902">
    <property type="entry name" value="N_methyl_site"/>
</dbReference>
<dbReference type="Proteomes" id="UP001155586">
    <property type="component" value="Unassembled WGS sequence"/>
</dbReference>